<dbReference type="EMBL" id="LR797370">
    <property type="protein sequence ID" value="CAB4210713.1"/>
    <property type="molecule type" value="Genomic_DNA"/>
</dbReference>
<reference evidence="2" key="1">
    <citation type="submission" date="2020-05" db="EMBL/GenBank/DDBJ databases">
        <authorList>
            <person name="Chiriac C."/>
            <person name="Salcher M."/>
            <person name="Ghai R."/>
            <person name="Kavagutti S V."/>
        </authorList>
    </citation>
    <scope>NUCLEOTIDE SEQUENCE</scope>
</reference>
<evidence type="ECO:0000313" key="3">
    <source>
        <dbReference type="EMBL" id="CAB4198732.1"/>
    </source>
</evidence>
<dbReference type="Pfam" id="PF25209">
    <property type="entry name" value="Phage_capsid_4"/>
    <property type="match status" value="1"/>
</dbReference>
<evidence type="ECO:0000313" key="1">
    <source>
        <dbReference type="EMBL" id="CAB4176440.1"/>
    </source>
</evidence>
<protein>
    <submittedName>
        <fullName evidence="2">Bacteriophage Mu, GpT</fullName>
    </submittedName>
</protein>
<sequence>MASVRPQWPDILDPRFKQIYGDELKTLPQVGPSLFHVETSTRNIEKESSASGLSKLIRRSEGQAISYEDEVQGFDVTYTHVNDSLGTSVSNVLWEDDQFNIIKRKPANLAKSKIRTQETMMADIFNYGFTAGGGGLSTFTSGDALALFSTAHTREDGGATQGNYTSADLNENSIENGIITMRQTLDHKGQLYMCKADTLVVAPALEKEARILLNSALRAGTANNDINPYQGALKIVVWDFLASAAGGSDTAWFLIDSSLHQLNFFNRSDRGLEGPEYDFDTKTAKWSVDVRHSVGFSSWRGVYGSKGDNS</sequence>
<gene>
    <name evidence="2" type="ORF">UFOVP1075_31</name>
    <name evidence="3" type="ORF">UFOVP1312_23</name>
    <name evidence="4" type="ORF">UFOVP1426_35</name>
    <name evidence="5" type="ORF">UFOVP1522_52</name>
    <name evidence="1" type="ORF">UFOVP989_35</name>
</gene>
<dbReference type="EMBL" id="LR797011">
    <property type="protein sequence ID" value="CAB4181348.1"/>
    <property type="molecule type" value="Genomic_DNA"/>
</dbReference>
<organism evidence="2">
    <name type="scientific">uncultured Caudovirales phage</name>
    <dbReference type="NCBI Taxonomy" id="2100421"/>
    <lineage>
        <taxon>Viruses</taxon>
        <taxon>Duplodnaviria</taxon>
        <taxon>Heunggongvirae</taxon>
        <taxon>Uroviricota</taxon>
        <taxon>Caudoviricetes</taxon>
        <taxon>Peduoviridae</taxon>
        <taxon>Maltschvirus</taxon>
        <taxon>Maltschvirus maltsch</taxon>
    </lineage>
</organism>
<dbReference type="EMBL" id="LR798372">
    <property type="protein sequence ID" value="CAB5227547.1"/>
    <property type="molecule type" value="Genomic_DNA"/>
</dbReference>
<name>A0A6J5QK55_9CAUD</name>
<dbReference type="EMBL" id="LR797263">
    <property type="protein sequence ID" value="CAB4198732.1"/>
    <property type="molecule type" value="Genomic_DNA"/>
</dbReference>
<evidence type="ECO:0000313" key="2">
    <source>
        <dbReference type="EMBL" id="CAB4181348.1"/>
    </source>
</evidence>
<accession>A0A6J5QK55</accession>
<evidence type="ECO:0000313" key="5">
    <source>
        <dbReference type="EMBL" id="CAB5227547.1"/>
    </source>
</evidence>
<proteinExistence type="predicted"/>
<evidence type="ECO:0000313" key="4">
    <source>
        <dbReference type="EMBL" id="CAB4210713.1"/>
    </source>
</evidence>
<dbReference type="EMBL" id="LR796938">
    <property type="protein sequence ID" value="CAB4176440.1"/>
    <property type="molecule type" value="Genomic_DNA"/>
</dbReference>